<evidence type="ECO:0000313" key="8">
    <source>
        <dbReference type="Proteomes" id="UP000242188"/>
    </source>
</evidence>
<sequence>MATRRRTATTNWASGNNAPDGPTAIDNLQSAKDEYQLVDYVPGLPSSVKTLPRQERFSFFEKVRLGFLLIVLGIGVFIDRFLTRKWDKLSDLLNVYGWIFPKPPTTEIWRDDAFFGRQRLVGVNPFVIRLCTAIPGNMKENVNKGRESLQMVLQQKSGKTDFTLDTAIQENRLFIVDYDILDGMKDEFGICSPIALLLVDAKNELMPIAIQLYQTGENNPIFLPEDPSWLMAKLWFNHADSSYQESFSHLGVTHLLMESVDVVTHRNLTTTHPVYEILAPHFLYLLAINTLARNQLINEHGIVDKTMSIGREGMFEIIRRQLVKWRMDEDGTLPEDLEKRGVVGDGILPGYYYRDDALLVYEAIRKYVHTYIHVYYDDDGNNGKLQVSNDAQIQAWVAALIAKRELVGGGCEIQCESRRHQFPQYEQYGFQPAYPVGMRGTPPQVTNIELTGTAIIKAIPPKVTCLLEMVVMKFLSTQNTRRLGNFTRDSIPFNADDAVKQFREDLRTAAETIEERNITRKYPYQWASPDNIPNSISI</sequence>
<dbReference type="InterPro" id="IPR036226">
    <property type="entry name" value="LipOase_C_sf"/>
</dbReference>
<evidence type="ECO:0000256" key="3">
    <source>
        <dbReference type="ARBA" id="ARBA00023002"/>
    </source>
</evidence>
<name>A0A210PHF5_MIZYE</name>
<dbReference type="Pfam" id="PF00305">
    <property type="entry name" value="Lipoxygenase"/>
    <property type="match status" value="1"/>
</dbReference>
<feature type="domain" description="Lipoxygenase" evidence="6">
    <location>
        <begin position="10"/>
        <end position="538"/>
    </location>
</feature>
<feature type="transmembrane region" description="Helical" evidence="5">
    <location>
        <begin position="63"/>
        <end position="82"/>
    </location>
</feature>
<dbReference type="GO" id="GO:0046872">
    <property type="term" value="F:metal ion binding"/>
    <property type="evidence" value="ECO:0007669"/>
    <property type="project" value="UniProtKB-KW"/>
</dbReference>
<dbReference type="EMBL" id="NEDP02076698">
    <property type="protein sequence ID" value="OWF35897.1"/>
    <property type="molecule type" value="Genomic_DNA"/>
</dbReference>
<evidence type="ECO:0000259" key="6">
    <source>
        <dbReference type="PROSITE" id="PS51393"/>
    </source>
</evidence>
<keyword evidence="5" id="KW-1133">Transmembrane helix</keyword>
<dbReference type="PRINTS" id="PR00087">
    <property type="entry name" value="LIPOXYGENASE"/>
</dbReference>
<keyword evidence="2" id="KW-0223">Dioxygenase</keyword>
<proteinExistence type="predicted"/>
<dbReference type="Proteomes" id="UP000242188">
    <property type="component" value="Unassembled WGS sequence"/>
</dbReference>
<reference evidence="7 8" key="1">
    <citation type="journal article" date="2017" name="Nat. Ecol. Evol.">
        <title>Scallop genome provides insights into evolution of bilaterian karyotype and development.</title>
        <authorList>
            <person name="Wang S."/>
            <person name="Zhang J."/>
            <person name="Jiao W."/>
            <person name="Li J."/>
            <person name="Xun X."/>
            <person name="Sun Y."/>
            <person name="Guo X."/>
            <person name="Huan P."/>
            <person name="Dong B."/>
            <person name="Zhang L."/>
            <person name="Hu X."/>
            <person name="Sun X."/>
            <person name="Wang J."/>
            <person name="Zhao C."/>
            <person name="Wang Y."/>
            <person name="Wang D."/>
            <person name="Huang X."/>
            <person name="Wang R."/>
            <person name="Lv J."/>
            <person name="Li Y."/>
            <person name="Zhang Z."/>
            <person name="Liu B."/>
            <person name="Lu W."/>
            <person name="Hui Y."/>
            <person name="Liang J."/>
            <person name="Zhou Z."/>
            <person name="Hou R."/>
            <person name="Li X."/>
            <person name="Liu Y."/>
            <person name="Li H."/>
            <person name="Ning X."/>
            <person name="Lin Y."/>
            <person name="Zhao L."/>
            <person name="Xing Q."/>
            <person name="Dou J."/>
            <person name="Li Y."/>
            <person name="Mao J."/>
            <person name="Guo H."/>
            <person name="Dou H."/>
            <person name="Li T."/>
            <person name="Mu C."/>
            <person name="Jiang W."/>
            <person name="Fu Q."/>
            <person name="Fu X."/>
            <person name="Miao Y."/>
            <person name="Liu J."/>
            <person name="Yu Q."/>
            <person name="Li R."/>
            <person name="Liao H."/>
            <person name="Li X."/>
            <person name="Kong Y."/>
            <person name="Jiang Z."/>
            <person name="Chourrout D."/>
            <person name="Li R."/>
            <person name="Bao Z."/>
        </authorList>
    </citation>
    <scope>NUCLEOTIDE SEQUENCE [LARGE SCALE GENOMIC DNA]</scope>
    <source>
        <strain evidence="7 8">PY_sf001</strain>
    </source>
</reference>
<dbReference type="Gene3D" id="3.10.450.60">
    <property type="match status" value="1"/>
</dbReference>
<keyword evidence="8" id="KW-1185">Reference proteome</keyword>
<gene>
    <name evidence="7" type="ORF">KP79_PYT09721</name>
</gene>
<evidence type="ECO:0000313" key="7">
    <source>
        <dbReference type="EMBL" id="OWF35897.1"/>
    </source>
</evidence>
<keyword evidence="5" id="KW-0472">Membrane</keyword>
<dbReference type="GO" id="GO:0016702">
    <property type="term" value="F:oxidoreductase activity, acting on single donors with incorporation of molecular oxygen, incorporation of two atoms of oxygen"/>
    <property type="evidence" value="ECO:0007669"/>
    <property type="project" value="InterPro"/>
</dbReference>
<dbReference type="GO" id="GO:0034440">
    <property type="term" value="P:lipid oxidation"/>
    <property type="evidence" value="ECO:0007669"/>
    <property type="project" value="InterPro"/>
</dbReference>
<dbReference type="InterPro" id="IPR013819">
    <property type="entry name" value="LipOase_C"/>
</dbReference>
<keyword evidence="1" id="KW-0479">Metal-binding</keyword>
<keyword evidence="5" id="KW-0812">Transmembrane</keyword>
<dbReference type="PROSITE" id="PS51393">
    <property type="entry name" value="LIPOXYGENASE_3"/>
    <property type="match status" value="1"/>
</dbReference>
<evidence type="ECO:0000256" key="1">
    <source>
        <dbReference type="ARBA" id="ARBA00022723"/>
    </source>
</evidence>
<protein>
    <submittedName>
        <fullName evidence="7">Arachidonate 5-lipoxygenase</fullName>
    </submittedName>
</protein>
<comment type="caution">
    <text evidence="7">The sequence shown here is derived from an EMBL/GenBank/DDBJ whole genome shotgun (WGS) entry which is preliminary data.</text>
</comment>
<feature type="region of interest" description="Disordered" evidence="4">
    <location>
        <begin position="1"/>
        <end position="21"/>
    </location>
</feature>
<evidence type="ECO:0000256" key="4">
    <source>
        <dbReference type="SAM" id="MobiDB-lite"/>
    </source>
</evidence>
<dbReference type="Gene3D" id="1.20.245.10">
    <property type="entry name" value="Lipoxygenase-1, Domain 5"/>
    <property type="match status" value="3"/>
</dbReference>
<dbReference type="AlphaFoldDB" id="A0A210PHF5"/>
<keyword evidence="3" id="KW-0560">Oxidoreductase</keyword>
<dbReference type="PANTHER" id="PTHR11771">
    <property type="entry name" value="LIPOXYGENASE"/>
    <property type="match status" value="1"/>
</dbReference>
<evidence type="ECO:0000256" key="5">
    <source>
        <dbReference type="SAM" id="Phobius"/>
    </source>
</evidence>
<accession>A0A210PHF5</accession>
<organism evidence="7 8">
    <name type="scientific">Mizuhopecten yessoensis</name>
    <name type="common">Japanese scallop</name>
    <name type="synonym">Patinopecten yessoensis</name>
    <dbReference type="NCBI Taxonomy" id="6573"/>
    <lineage>
        <taxon>Eukaryota</taxon>
        <taxon>Metazoa</taxon>
        <taxon>Spiralia</taxon>
        <taxon>Lophotrochozoa</taxon>
        <taxon>Mollusca</taxon>
        <taxon>Bivalvia</taxon>
        <taxon>Autobranchia</taxon>
        <taxon>Pteriomorphia</taxon>
        <taxon>Pectinida</taxon>
        <taxon>Pectinoidea</taxon>
        <taxon>Pectinidae</taxon>
        <taxon>Mizuhopecten</taxon>
    </lineage>
</organism>
<evidence type="ECO:0000256" key="2">
    <source>
        <dbReference type="ARBA" id="ARBA00022964"/>
    </source>
</evidence>
<dbReference type="SUPFAM" id="SSF48484">
    <property type="entry name" value="Lipoxigenase"/>
    <property type="match status" value="1"/>
</dbReference>
<dbReference type="OrthoDB" id="407298at2759"/>
<dbReference type="InterPro" id="IPR000907">
    <property type="entry name" value="LipOase"/>
</dbReference>